<dbReference type="AlphaFoldDB" id="A0A195BTE2"/>
<accession>A0A195BTE2</accession>
<gene>
    <name evidence="1" type="ORF">ALC53_01618</name>
</gene>
<dbReference type="EMBL" id="KQ976408">
    <property type="protein sequence ID" value="KYM91206.1"/>
    <property type="molecule type" value="Genomic_DNA"/>
</dbReference>
<name>A0A195BTE2_9HYME</name>
<protein>
    <submittedName>
        <fullName evidence="1">Uncharacterized protein</fullName>
    </submittedName>
</protein>
<organism evidence="1 2">
    <name type="scientific">Atta colombica</name>
    <dbReference type="NCBI Taxonomy" id="520822"/>
    <lineage>
        <taxon>Eukaryota</taxon>
        <taxon>Metazoa</taxon>
        <taxon>Ecdysozoa</taxon>
        <taxon>Arthropoda</taxon>
        <taxon>Hexapoda</taxon>
        <taxon>Insecta</taxon>
        <taxon>Pterygota</taxon>
        <taxon>Neoptera</taxon>
        <taxon>Endopterygota</taxon>
        <taxon>Hymenoptera</taxon>
        <taxon>Apocrita</taxon>
        <taxon>Aculeata</taxon>
        <taxon>Formicoidea</taxon>
        <taxon>Formicidae</taxon>
        <taxon>Myrmicinae</taxon>
        <taxon>Atta</taxon>
    </lineage>
</organism>
<evidence type="ECO:0000313" key="1">
    <source>
        <dbReference type="EMBL" id="KYM91206.1"/>
    </source>
</evidence>
<proteinExistence type="predicted"/>
<sequence length="151" mass="17070">MHERNYEHRWAPTALSLAISEIAFGVAYVSHIPSLQGGLRDVCRRSPYHILFHRFSRFCSIVFYGDTVNPVGLIAVDSVSVSRINLTDAQRWYREKEEGCIYKGKGGRSGTSDEQERRSHVVHFRNTLTAQSQPEGTWSVERMALSDVGVA</sequence>
<dbReference type="Proteomes" id="UP000078540">
    <property type="component" value="Unassembled WGS sequence"/>
</dbReference>
<keyword evidence="2" id="KW-1185">Reference proteome</keyword>
<reference evidence="1 2" key="1">
    <citation type="submission" date="2015-09" db="EMBL/GenBank/DDBJ databases">
        <title>Atta colombica WGS genome.</title>
        <authorList>
            <person name="Nygaard S."/>
            <person name="Hu H."/>
            <person name="Boomsma J."/>
            <person name="Zhang G."/>
        </authorList>
    </citation>
    <scope>NUCLEOTIDE SEQUENCE [LARGE SCALE GENOMIC DNA]</scope>
    <source>
        <strain evidence="1">Treedump-2</strain>
        <tissue evidence="1">Whole body</tissue>
    </source>
</reference>
<evidence type="ECO:0000313" key="2">
    <source>
        <dbReference type="Proteomes" id="UP000078540"/>
    </source>
</evidence>